<gene>
    <name evidence="1" type="ORF">JZY06_08285</name>
</gene>
<keyword evidence="2" id="KW-1185">Reference proteome</keyword>
<accession>A0A939E0C3</accession>
<reference evidence="1" key="1">
    <citation type="submission" date="2021-03" db="EMBL/GenBank/DDBJ databases">
        <authorList>
            <person name="Sun Q."/>
        </authorList>
    </citation>
    <scope>NUCLEOTIDE SEQUENCE</scope>
    <source>
        <strain evidence="1">CCM 8862</strain>
    </source>
</reference>
<protein>
    <submittedName>
        <fullName evidence="1">Uncharacterized protein</fullName>
    </submittedName>
</protein>
<comment type="caution">
    <text evidence="1">The sequence shown here is derived from an EMBL/GenBank/DDBJ whole genome shotgun (WGS) entry which is preliminary data.</text>
</comment>
<organism evidence="1 2">
    <name type="scientific">Corynebacterium mendelii</name>
    <dbReference type="NCBI Taxonomy" id="2765362"/>
    <lineage>
        <taxon>Bacteria</taxon>
        <taxon>Bacillati</taxon>
        <taxon>Actinomycetota</taxon>
        <taxon>Actinomycetes</taxon>
        <taxon>Mycobacteriales</taxon>
        <taxon>Corynebacteriaceae</taxon>
        <taxon>Corynebacterium</taxon>
    </lineage>
</organism>
<evidence type="ECO:0000313" key="1">
    <source>
        <dbReference type="EMBL" id="MBN9644605.1"/>
    </source>
</evidence>
<dbReference type="AlphaFoldDB" id="A0A939E0C3"/>
<dbReference type="Proteomes" id="UP000664332">
    <property type="component" value="Unassembled WGS sequence"/>
</dbReference>
<evidence type="ECO:0000313" key="2">
    <source>
        <dbReference type="Proteomes" id="UP000664332"/>
    </source>
</evidence>
<dbReference type="RefSeq" id="WP_207279089.1">
    <property type="nucleotide sequence ID" value="NZ_JAFLEQ010000015.1"/>
</dbReference>
<sequence length="149" mass="15738">MFASAVMFCAVFVALAIFYARIFRLSKKGALPVRATGGPVNPDTTASPEAWVEATTATARYPAVSAAIALAAAVGEIALSFVSVVYPLFLVPALAAFAMLFVAVKHNLAASAVARGVLGLPARHNRMWVDDNSHHHPATYSADDDETQH</sequence>
<dbReference type="EMBL" id="JAFLEQ010000015">
    <property type="protein sequence ID" value="MBN9644605.1"/>
    <property type="molecule type" value="Genomic_DNA"/>
</dbReference>
<proteinExistence type="predicted"/>
<name>A0A939E0C3_9CORY</name>